<dbReference type="HOGENOM" id="CLU_142653_0_0_2"/>
<evidence type="ECO:0000256" key="1">
    <source>
        <dbReference type="ARBA" id="ARBA00011077"/>
    </source>
</evidence>
<dbReference type="PANTHER" id="PTHR16537">
    <property type="entry name" value="SJOEGREN SYNDROME/SCLERODERMA AUTOANTIGEN 1"/>
    <property type="match status" value="1"/>
</dbReference>
<dbReference type="HAMAP" id="MF_00343">
    <property type="entry name" value="UPF0148"/>
    <property type="match status" value="1"/>
</dbReference>
<proteinExistence type="inferred from homology"/>
<dbReference type="KEGG" id="afg:AFULGI_00026520"/>
<evidence type="ECO:0000256" key="2">
    <source>
        <dbReference type="HAMAP-Rule" id="MF_00343"/>
    </source>
</evidence>
<reference evidence="4 5" key="1">
    <citation type="submission" date="2013-07" db="EMBL/GenBank/DDBJ databases">
        <title>Genome of Archaeoglobus fulgidus.</title>
        <authorList>
            <person name="Fiebig A."/>
            <person name="Birkeland N.-K."/>
        </authorList>
    </citation>
    <scope>NUCLEOTIDE SEQUENCE [LARGE SCALE GENOMIC DNA]</scope>
    <source>
        <strain evidence="4 5">DSM 8774</strain>
    </source>
</reference>
<organism evidence="4 5">
    <name type="scientific">Archaeoglobus fulgidus DSM 8774</name>
    <dbReference type="NCBI Taxonomy" id="1344584"/>
    <lineage>
        <taxon>Archaea</taxon>
        <taxon>Methanobacteriati</taxon>
        <taxon>Methanobacteriota</taxon>
        <taxon>Archaeoglobi</taxon>
        <taxon>Archaeoglobales</taxon>
        <taxon>Archaeoglobaceae</taxon>
        <taxon>Archaeoglobus</taxon>
    </lineage>
</organism>
<dbReference type="SMR" id="A0A075WP45"/>
<evidence type="ECO:0000313" key="5">
    <source>
        <dbReference type="Proteomes" id="UP000028501"/>
    </source>
</evidence>
<dbReference type="Pfam" id="PF06677">
    <property type="entry name" value="Auto_anti-p27"/>
    <property type="match status" value="1"/>
</dbReference>
<protein>
    <recommendedName>
        <fullName evidence="2">UPF0148 protein AFULGI_00026520</fullName>
    </recommendedName>
</protein>
<evidence type="ECO:0000313" key="4">
    <source>
        <dbReference type="EMBL" id="AIG99358.1"/>
    </source>
</evidence>
<dbReference type="InterPro" id="IPR022954">
    <property type="entry name" value="UPF0148"/>
</dbReference>
<name>A0A075WP45_ARCFL</name>
<dbReference type="PANTHER" id="PTHR16537:SF1">
    <property type="entry name" value="PROTEIN ZNRD2"/>
    <property type="match status" value="1"/>
</dbReference>
<comment type="similarity">
    <text evidence="1 2">Belongs to the UPF0148 family.</text>
</comment>
<dbReference type="EMBL" id="CP006577">
    <property type="protein sequence ID" value="AIG99358.1"/>
    <property type="molecule type" value="Genomic_DNA"/>
</dbReference>
<accession>A0A075WP45</accession>
<gene>
    <name evidence="4" type="ORF">AFULGI_00026520</name>
</gene>
<dbReference type="Proteomes" id="UP000028501">
    <property type="component" value="Chromosome"/>
</dbReference>
<feature type="region of interest" description="Disordered" evidence="3">
    <location>
        <begin position="61"/>
        <end position="80"/>
    </location>
</feature>
<dbReference type="InterPro" id="IPR051888">
    <property type="entry name" value="UPF0148_domain"/>
</dbReference>
<evidence type="ECO:0000256" key="3">
    <source>
        <dbReference type="SAM" id="MobiDB-lite"/>
    </source>
</evidence>
<sequence length="129" mass="14255">MEIVSDKKISEKGIASAAELLYKGAKMLAHSCPECKMPLFEKDGKIFCPSCGREVVIEEDSAAKAESEEKPPESTKPAVKADYDEAVEKIEMAISKVCDMMVESRSVEEVRVLSDSLEKLVDALKKLRE</sequence>
<dbReference type="AlphaFoldDB" id="A0A075WP45"/>
<dbReference type="InterPro" id="IPR009563">
    <property type="entry name" value="SSSCA1"/>
</dbReference>